<feature type="compositionally biased region" description="Low complexity" evidence="1">
    <location>
        <begin position="230"/>
        <end position="246"/>
    </location>
</feature>
<feature type="region of interest" description="Disordered" evidence="1">
    <location>
        <begin position="176"/>
        <end position="246"/>
    </location>
</feature>
<keyword evidence="3" id="KW-1185">Reference proteome</keyword>
<evidence type="ECO:0000313" key="2">
    <source>
        <dbReference type="EMBL" id="MBN9643199.1"/>
    </source>
</evidence>
<proteinExistence type="predicted"/>
<accession>A0A939DYL3</accession>
<evidence type="ECO:0000313" key="3">
    <source>
        <dbReference type="Proteomes" id="UP000664332"/>
    </source>
</evidence>
<sequence>MPAIEAFTVTRIGPGCFIHPLVATSTKGNHTVVTDDPADPFRVGQAMRVATALRRRAATAPTALVTVSHKTKPPANDVTDTDLACAVAATFRHTTDPAVRTLIEKAVFLGGLAPSGTVKPVTRLADRMVCAAAWSPVVFVPRSQARQAQGYAVTVIGVTDISDTCRKIRDLAAGRALTRGPRNTTRHSTTPAAEVPPPRTPTPRPAAGTHPRHTPPTDSRWPVPSPLPAAAPADAADAPGAAVTGGPTVRPAGAAVERRAVTAQLVLAVAAAGGHDLIAPGLTADTAHRVAGILARAAGELLADTTRSTVVMLDCPGPEDLAEAVRPPTAAVGRAGAGIGASVVVVTGYLPAAARRCLRQLPQAGTWGGAAAPLQIIDATADHGPGKVERLPGAVVVPDTGDLARLAGKDQLGFTGAGTVPPAAARRAAAGRWRARGRSAASNARVDFPVIAGFLNDLPGAGQLVGRLRGLPEPVGQAVIRVAFTLADLTGRGIPSAGDVDLARAMVTGRQTRNRRRTKP</sequence>
<gene>
    <name evidence="2" type="ORF">JZY06_00915</name>
</gene>
<comment type="caution">
    <text evidence="2">The sequence shown here is derived from an EMBL/GenBank/DDBJ whole genome shotgun (WGS) entry which is preliminary data.</text>
</comment>
<protein>
    <submittedName>
        <fullName evidence="2">Uncharacterized protein</fullName>
    </submittedName>
</protein>
<dbReference type="RefSeq" id="WP_207117615.1">
    <property type="nucleotide sequence ID" value="NZ_JAFLEQ010000003.1"/>
</dbReference>
<dbReference type="AlphaFoldDB" id="A0A939DYL3"/>
<feature type="compositionally biased region" description="Pro residues" evidence="1">
    <location>
        <begin position="194"/>
        <end position="204"/>
    </location>
</feature>
<name>A0A939DYL3_9CORY</name>
<dbReference type="EMBL" id="JAFLEQ010000003">
    <property type="protein sequence ID" value="MBN9643199.1"/>
    <property type="molecule type" value="Genomic_DNA"/>
</dbReference>
<reference evidence="2" key="1">
    <citation type="submission" date="2021-03" db="EMBL/GenBank/DDBJ databases">
        <authorList>
            <person name="Sun Q."/>
        </authorList>
    </citation>
    <scope>NUCLEOTIDE SEQUENCE</scope>
    <source>
        <strain evidence="2">CCM 8862</strain>
    </source>
</reference>
<organism evidence="2 3">
    <name type="scientific">Corynebacterium mendelii</name>
    <dbReference type="NCBI Taxonomy" id="2765362"/>
    <lineage>
        <taxon>Bacteria</taxon>
        <taxon>Bacillati</taxon>
        <taxon>Actinomycetota</taxon>
        <taxon>Actinomycetes</taxon>
        <taxon>Mycobacteriales</taxon>
        <taxon>Corynebacteriaceae</taxon>
        <taxon>Corynebacterium</taxon>
    </lineage>
</organism>
<dbReference type="Proteomes" id="UP000664332">
    <property type="component" value="Unassembled WGS sequence"/>
</dbReference>
<evidence type="ECO:0000256" key="1">
    <source>
        <dbReference type="SAM" id="MobiDB-lite"/>
    </source>
</evidence>